<evidence type="ECO:0000256" key="2">
    <source>
        <dbReference type="ARBA" id="ARBA00006402"/>
    </source>
</evidence>
<proteinExistence type="inferred from homology"/>
<evidence type="ECO:0000256" key="3">
    <source>
        <dbReference type="ARBA" id="ARBA00012438"/>
    </source>
</evidence>
<dbReference type="PANTHER" id="PTHR43547">
    <property type="entry name" value="TWO-COMPONENT HISTIDINE KINASE"/>
    <property type="match status" value="1"/>
</dbReference>
<dbReference type="SUPFAM" id="SSF47384">
    <property type="entry name" value="Homodimeric domain of signal transducing histidine kinase"/>
    <property type="match status" value="1"/>
</dbReference>
<dbReference type="Pfam" id="PF00512">
    <property type="entry name" value="HisKA"/>
    <property type="match status" value="1"/>
</dbReference>
<dbReference type="GO" id="GO:0000155">
    <property type="term" value="F:phosphorelay sensor kinase activity"/>
    <property type="evidence" value="ECO:0007669"/>
    <property type="project" value="InterPro"/>
</dbReference>
<dbReference type="NCBIfam" id="TIGR00229">
    <property type="entry name" value="sensory_box"/>
    <property type="match status" value="2"/>
</dbReference>
<evidence type="ECO:0000259" key="11">
    <source>
        <dbReference type="PROSITE" id="PS50110"/>
    </source>
</evidence>
<dbReference type="CDD" id="cd16922">
    <property type="entry name" value="HATPase_EvgS-ArcB-TorS-like"/>
    <property type="match status" value="1"/>
</dbReference>
<dbReference type="PROSITE" id="PS50110">
    <property type="entry name" value="RESPONSE_REGULATORY"/>
    <property type="match status" value="1"/>
</dbReference>
<dbReference type="PRINTS" id="PR00344">
    <property type="entry name" value="BCTRLSENSOR"/>
</dbReference>
<evidence type="ECO:0000259" key="13">
    <source>
        <dbReference type="PROSITE" id="PS50113"/>
    </source>
</evidence>
<comment type="catalytic activity">
    <reaction evidence="1">
        <text>ATP + protein L-histidine = ADP + protein N-phospho-L-histidine.</text>
        <dbReference type="EC" id="2.7.13.3"/>
    </reaction>
</comment>
<accession>A0A951PHY8</accession>
<dbReference type="Gene3D" id="3.30.565.10">
    <property type="entry name" value="Histidine kinase-like ATPase, C-terminal domain"/>
    <property type="match status" value="1"/>
</dbReference>
<dbReference type="InterPro" id="IPR004358">
    <property type="entry name" value="Sig_transdc_His_kin-like_C"/>
</dbReference>
<comment type="similarity">
    <text evidence="2">In the N-terminal section; belongs to the phytochrome family.</text>
</comment>
<feature type="domain" description="PAS" evidence="12">
    <location>
        <begin position="42"/>
        <end position="98"/>
    </location>
</feature>
<evidence type="ECO:0000256" key="5">
    <source>
        <dbReference type="ARBA" id="ARBA00022777"/>
    </source>
</evidence>
<dbReference type="SMART" id="SM00448">
    <property type="entry name" value="REC"/>
    <property type="match status" value="1"/>
</dbReference>
<evidence type="ECO:0000256" key="9">
    <source>
        <dbReference type="SAM" id="Coils"/>
    </source>
</evidence>
<evidence type="ECO:0000313" key="15">
    <source>
        <dbReference type="Proteomes" id="UP000753908"/>
    </source>
</evidence>
<dbReference type="SUPFAM" id="SSF52172">
    <property type="entry name" value="CheY-like"/>
    <property type="match status" value="1"/>
</dbReference>
<evidence type="ECO:0000256" key="1">
    <source>
        <dbReference type="ARBA" id="ARBA00000085"/>
    </source>
</evidence>
<dbReference type="Proteomes" id="UP000753908">
    <property type="component" value="Unassembled WGS sequence"/>
</dbReference>
<dbReference type="InterPro" id="IPR036890">
    <property type="entry name" value="HATPase_C_sf"/>
</dbReference>
<dbReference type="CDD" id="cd00130">
    <property type="entry name" value="PAS"/>
    <property type="match status" value="2"/>
</dbReference>
<dbReference type="InterPro" id="IPR011006">
    <property type="entry name" value="CheY-like_superfamily"/>
</dbReference>
<dbReference type="SUPFAM" id="SSF55874">
    <property type="entry name" value="ATPase domain of HSP90 chaperone/DNA topoisomerase II/histidine kinase"/>
    <property type="match status" value="1"/>
</dbReference>
<dbReference type="Gene3D" id="3.40.50.2300">
    <property type="match status" value="1"/>
</dbReference>
<dbReference type="CDD" id="cd00082">
    <property type="entry name" value="HisKA"/>
    <property type="match status" value="1"/>
</dbReference>
<protein>
    <recommendedName>
        <fullName evidence="7">Circadian input-output histidine kinase CikA</fullName>
        <ecNumber evidence="3">2.7.13.3</ecNumber>
    </recommendedName>
</protein>
<dbReference type="SMART" id="SM00388">
    <property type="entry name" value="HisKA"/>
    <property type="match status" value="1"/>
</dbReference>
<keyword evidence="4 8" id="KW-0597">Phosphoprotein</keyword>
<evidence type="ECO:0000259" key="10">
    <source>
        <dbReference type="PROSITE" id="PS50109"/>
    </source>
</evidence>
<organism evidence="14 15">
    <name type="scientific">Symplocastrum torsivum CPER-KK1</name>
    <dbReference type="NCBI Taxonomy" id="450513"/>
    <lineage>
        <taxon>Bacteria</taxon>
        <taxon>Bacillati</taxon>
        <taxon>Cyanobacteriota</taxon>
        <taxon>Cyanophyceae</taxon>
        <taxon>Oscillatoriophycideae</taxon>
        <taxon>Oscillatoriales</taxon>
        <taxon>Microcoleaceae</taxon>
        <taxon>Symplocastrum</taxon>
    </lineage>
</organism>
<feature type="coiled-coil region" evidence="9">
    <location>
        <begin position="1"/>
        <end position="28"/>
    </location>
</feature>
<comment type="caution">
    <text evidence="14">The sequence shown here is derived from an EMBL/GenBank/DDBJ whole genome shotgun (WGS) entry which is preliminary data.</text>
</comment>
<dbReference type="Pfam" id="PF00989">
    <property type="entry name" value="PAS"/>
    <property type="match status" value="1"/>
</dbReference>
<feature type="modified residue" description="4-aspartylphosphate" evidence="8">
    <location>
        <position position="596"/>
    </location>
</feature>
<dbReference type="InterPro" id="IPR036097">
    <property type="entry name" value="HisK_dim/P_sf"/>
</dbReference>
<feature type="domain" description="PAC" evidence="13">
    <location>
        <begin position="221"/>
        <end position="273"/>
    </location>
</feature>
<keyword evidence="9" id="KW-0175">Coiled coil</keyword>
<dbReference type="InterPro" id="IPR001789">
    <property type="entry name" value="Sig_transdc_resp-reg_receiver"/>
</dbReference>
<dbReference type="SMART" id="SM00091">
    <property type="entry name" value="PAS"/>
    <property type="match status" value="2"/>
</dbReference>
<sequence length="669" mass="73501">MKDEDKTKDQLLAELANLRQQVAFLEASQFQDKQAEAALKESEERCRLLVEDVWDYAIFILDTSGRIITWNAGVESILGYQEAEMIGQSCSCIFTPEDIRKDGDFTESDEAIILQLGQMASVALQNSQLYRAAESAQEQLRRQLEFTNAITSSLGEGVYALDSDGCVTFLNPAAQQILGWTQEEMLGKNMHESIHFQRADGSYINAEDCQVLAVLQQGKTIRNELDVFTCKDGLVFPVSYTGSPIVVDGLITGAVVVFQDITQRKQAEEEREQLLLREQAARAEAQEANRVKDEFLSTVSHELRTPLNAMLGWVQMLRSGKLNEATFARALEIIERNARSQNQLIEDLLDISRIISGKLRLQIRPVELTSVINAAMDSVRLAAEAKAIQLTCELDTSTGLVVGDSDRLQQVVWNLLSNAIKFTPKGGQVTIQLKRINSNAEITVSDTGQGISPEFLPYIFERFRQADSATTRSHGGLGLGLAIVRHLVELHGGTIHADSLGEGQGAIFKVKLPLTALRQQTRHRSQISPTDETGEPLNDALQLNGLQVLVVDDEVDARELITTLLEQCGAFVTAAASVEEALKLIEQSTPDVLVSDIGMPGEDGYALIRQVRARESQTGGRIPAAALTAYARSEDRRQALLAGFQTHLPKPVEPAELIAVVAHLSGRTG</sequence>
<reference evidence="14" key="2">
    <citation type="journal article" date="2022" name="Microbiol. Resour. Announc.">
        <title>Metagenome Sequencing to Explore Phylogenomics of Terrestrial Cyanobacteria.</title>
        <authorList>
            <person name="Ward R.D."/>
            <person name="Stajich J.E."/>
            <person name="Johansen J.R."/>
            <person name="Huntemann M."/>
            <person name="Clum A."/>
            <person name="Foster B."/>
            <person name="Foster B."/>
            <person name="Roux S."/>
            <person name="Palaniappan K."/>
            <person name="Varghese N."/>
            <person name="Mukherjee S."/>
            <person name="Reddy T.B.K."/>
            <person name="Daum C."/>
            <person name="Copeland A."/>
            <person name="Chen I.A."/>
            <person name="Ivanova N.N."/>
            <person name="Kyrpides N.C."/>
            <person name="Shapiro N."/>
            <person name="Eloe-Fadrosh E.A."/>
            <person name="Pietrasiak N."/>
        </authorList>
    </citation>
    <scope>NUCLEOTIDE SEQUENCE</scope>
    <source>
        <strain evidence="14">CPER-KK1</strain>
    </source>
</reference>
<dbReference type="PROSITE" id="PS50112">
    <property type="entry name" value="PAS"/>
    <property type="match status" value="2"/>
</dbReference>
<evidence type="ECO:0000256" key="8">
    <source>
        <dbReference type="PROSITE-ProRule" id="PRU00169"/>
    </source>
</evidence>
<dbReference type="SUPFAM" id="SSF55785">
    <property type="entry name" value="PYP-like sensor domain (PAS domain)"/>
    <property type="match status" value="2"/>
</dbReference>
<dbReference type="FunFam" id="3.30.565.10:FF:000010">
    <property type="entry name" value="Sensor histidine kinase RcsC"/>
    <property type="match status" value="1"/>
</dbReference>
<dbReference type="InterPro" id="IPR003594">
    <property type="entry name" value="HATPase_dom"/>
</dbReference>
<name>A0A951PHY8_9CYAN</name>
<dbReference type="InterPro" id="IPR005467">
    <property type="entry name" value="His_kinase_dom"/>
</dbReference>
<feature type="domain" description="Response regulatory" evidence="11">
    <location>
        <begin position="547"/>
        <end position="665"/>
    </location>
</feature>
<feature type="coiled-coil region" evidence="9">
    <location>
        <begin position="264"/>
        <end position="291"/>
    </location>
</feature>
<dbReference type="Pfam" id="PF13426">
    <property type="entry name" value="PAS_9"/>
    <property type="match status" value="1"/>
</dbReference>
<keyword evidence="5" id="KW-0808">Transferase</keyword>
<evidence type="ECO:0000256" key="6">
    <source>
        <dbReference type="ARBA" id="ARBA00023012"/>
    </source>
</evidence>
<feature type="domain" description="Histidine kinase" evidence="10">
    <location>
        <begin position="298"/>
        <end position="516"/>
    </location>
</feature>
<dbReference type="Gene3D" id="1.10.287.130">
    <property type="match status" value="1"/>
</dbReference>
<dbReference type="InterPro" id="IPR000700">
    <property type="entry name" value="PAS-assoc_C"/>
</dbReference>
<keyword evidence="5" id="KW-0418">Kinase</keyword>
<dbReference type="InterPro" id="IPR035965">
    <property type="entry name" value="PAS-like_dom_sf"/>
</dbReference>
<dbReference type="PROSITE" id="PS50113">
    <property type="entry name" value="PAC"/>
    <property type="match status" value="1"/>
</dbReference>
<evidence type="ECO:0000256" key="4">
    <source>
        <dbReference type="ARBA" id="ARBA00022553"/>
    </source>
</evidence>
<dbReference type="EC" id="2.7.13.3" evidence="3"/>
<keyword evidence="6" id="KW-0902">Two-component regulatory system</keyword>
<dbReference type="PROSITE" id="PS50109">
    <property type="entry name" value="HIS_KIN"/>
    <property type="match status" value="1"/>
</dbReference>
<dbReference type="Pfam" id="PF00072">
    <property type="entry name" value="Response_reg"/>
    <property type="match status" value="1"/>
</dbReference>
<gene>
    <name evidence="14" type="ORF">KME25_06390</name>
</gene>
<dbReference type="Gene3D" id="3.30.450.20">
    <property type="entry name" value="PAS domain"/>
    <property type="match status" value="2"/>
</dbReference>
<dbReference type="InterPro" id="IPR000014">
    <property type="entry name" value="PAS"/>
</dbReference>
<evidence type="ECO:0000256" key="7">
    <source>
        <dbReference type="ARBA" id="ARBA00074306"/>
    </source>
</evidence>
<dbReference type="AlphaFoldDB" id="A0A951PHY8"/>
<dbReference type="CDD" id="cd17580">
    <property type="entry name" value="REC_2_DhkD-like"/>
    <property type="match status" value="1"/>
</dbReference>
<dbReference type="SUPFAM" id="SSF55781">
    <property type="entry name" value="GAF domain-like"/>
    <property type="match status" value="1"/>
</dbReference>
<dbReference type="InterPro" id="IPR013767">
    <property type="entry name" value="PAS_fold"/>
</dbReference>
<dbReference type="EMBL" id="JAHHIF010000006">
    <property type="protein sequence ID" value="MBW4544056.1"/>
    <property type="molecule type" value="Genomic_DNA"/>
</dbReference>
<reference evidence="14" key="1">
    <citation type="submission" date="2021-05" db="EMBL/GenBank/DDBJ databases">
        <authorList>
            <person name="Pietrasiak N."/>
            <person name="Ward R."/>
            <person name="Stajich J.E."/>
            <person name="Kurbessoian T."/>
        </authorList>
    </citation>
    <scope>NUCLEOTIDE SEQUENCE</scope>
    <source>
        <strain evidence="14">CPER-KK1</strain>
    </source>
</reference>
<feature type="domain" description="PAS" evidence="12">
    <location>
        <begin position="136"/>
        <end position="195"/>
    </location>
</feature>
<evidence type="ECO:0000313" key="14">
    <source>
        <dbReference type="EMBL" id="MBW4544056.1"/>
    </source>
</evidence>
<dbReference type="PANTHER" id="PTHR43547:SF2">
    <property type="entry name" value="HYBRID SIGNAL TRANSDUCTION HISTIDINE KINASE C"/>
    <property type="match status" value="1"/>
</dbReference>
<evidence type="ECO:0000259" key="12">
    <source>
        <dbReference type="PROSITE" id="PS50112"/>
    </source>
</evidence>
<dbReference type="Pfam" id="PF02518">
    <property type="entry name" value="HATPase_c"/>
    <property type="match status" value="1"/>
</dbReference>
<dbReference type="InterPro" id="IPR003661">
    <property type="entry name" value="HisK_dim/P_dom"/>
</dbReference>
<dbReference type="GO" id="GO:0006355">
    <property type="term" value="P:regulation of DNA-templated transcription"/>
    <property type="evidence" value="ECO:0007669"/>
    <property type="project" value="InterPro"/>
</dbReference>
<dbReference type="SMART" id="SM00387">
    <property type="entry name" value="HATPase_c"/>
    <property type="match status" value="1"/>
</dbReference>